<feature type="domain" description="Nudix hydrolase" evidence="1">
    <location>
        <begin position="74"/>
        <end position="201"/>
    </location>
</feature>
<gene>
    <name evidence="2" type="ORF">SAMN04487906_2057</name>
</gene>
<dbReference type="AlphaFoldDB" id="A0A1I6TQB3"/>
<accession>A0A1I6TQB3</accession>
<dbReference type="PANTHER" id="PTHR43736">
    <property type="entry name" value="ADP-RIBOSE PYROPHOSPHATASE"/>
    <property type="match status" value="1"/>
</dbReference>
<evidence type="ECO:0000313" key="2">
    <source>
        <dbReference type="EMBL" id="SFS91318.1"/>
    </source>
</evidence>
<dbReference type="Pfam" id="PF12535">
    <property type="entry name" value="Nudix_N"/>
    <property type="match status" value="1"/>
</dbReference>
<proteinExistence type="predicted"/>
<dbReference type="InterPro" id="IPR000086">
    <property type="entry name" value="NUDIX_hydrolase_dom"/>
</dbReference>
<dbReference type="EMBL" id="FPAG01000006">
    <property type="protein sequence ID" value="SFS91318.1"/>
    <property type="molecule type" value="Genomic_DNA"/>
</dbReference>
<dbReference type="PANTHER" id="PTHR43736:SF1">
    <property type="entry name" value="DIHYDRONEOPTERIN TRIPHOSPHATE DIPHOSPHATASE"/>
    <property type="match status" value="1"/>
</dbReference>
<sequence>MIENNNSDQENPWLKWAIELQFISQAGITYSKDPFDLERFERIREISAEIMSLKSGWNLDKVKNVFCNETGFQTPKLDTRAAIFRDNKILLVKENNGTWSLPGGWVDVNESIKSNTIKEVKEESGFNVKPLNLIAVQDRNNHNKPLYAYGVCKVFVRCEILEEDVEFIPNIETIERNFFTVDSLPVLATEKNTEEQIKLCFKANSSDHWKTIFD</sequence>
<dbReference type="Proteomes" id="UP000183209">
    <property type="component" value="Unassembled WGS sequence"/>
</dbReference>
<dbReference type="OrthoDB" id="9804442at2"/>
<dbReference type="SUPFAM" id="SSF55811">
    <property type="entry name" value="Nudix"/>
    <property type="match status" value="1"/>
</dbReference>
<evidence type="ECO:0000313" key="3">
    <source>
        <dbReference type="Proteomes" id="UP000183209"/>
    </source>
</evidence>
<dbReference type="RefSeq" id="WP_074978674.1">
    <property type="nucleotide sequence ID" value="NZ_FPAG01000006.1"/>
</dbReference>
<protein>
    <submittedName>
        <fullName evidence="2">ADP-ribose pyrophosphatase YjhB, NUDIX family</fullName>
    </submittedName>
</protein>
<dbReference type="InterPro" id="IPR059176">
    <property type="entry name" value="UDP-X_N"/>
</dbReference>
<dbReference type="Pfam" id="PF00293">
    <property type="entry name" value="NUDIX"/>
    <property type="match status" value="1"/>
</dbReference>
<dbReference type="Gene3D" id="3.90.79.10">
    <property type="entry name" value="Nucleoside Triphosphate Pyrophosphohydrolase"/>
    <property type="match status" value="1"/>
</dbReference>
<dbReference type="Gene3D" id="6.10.250.1120">
    <property type="match status" value="1"/>
</dbReference>
<dbReference type="InterPro" id="IPR015797">
    <property type="entry name" value="NUDIX_hydrolase-like_dom_sf"/>
</dbReference>
<dbReference type="CDD" id="cd18889">
    <property type="entry name" value="NUDIX_ADPRase"/>
    <property type="match status" value="1"/>
</dbReference>
<evidence type="ECO:0000259" key="1">
    <source>
        <dbReference type="PROSITE" id="PS51462"/>
    </source>
</evidence>
<dbReference type="PROSITE" id="PS51462">
    <property type="entry name" value="NUDIX"/>
    <property type="match status" value="1"/>
</dbReference>
<name>A0A1I6TQB3_9FLAO</name>
<organism evidence="2 3">
    <name type="scientific">Zhouia amylolytica</name>
    <dbReference type="NCBI Taxonomy" id="376730"/>
    <lineage>
        <taxon>Bacteria</taxon>
        <taxon>Pseudomonadati</taxon>
        <taxon>Bacteroidota</taxon>
        <taxon>Flavobacteriia</taxon>
        <taxon>Flavobacteriales</taxon>
        <taxon>Flavobacteriaceae</taxon>
        <taxon>Zhouia</taxon>
    </lineage>
</organism>
<reference evidence="2 3" key="1">
    <citation type="submission" date="2016-10" db="EMBL/GenBank/DDBJ databases">
        <authorList>
            <person name="de Groot N.N."/>
        </authorList>
    </citation>
    <scope>NUCLEOTIDE SEQUENCE [LARGE SCALE GENOMIC DNA]</scope>
    <source>
        <strain evidence="2 3">CGMCC 1.6114</strain>
    </source>
</reference>